<evidence type="ECO:0000313" key="2">
    <source>
        <dbReference type="EMBL" id="KAG7461617.1"/>
    </source>
</evidence>
<organism evidence="2 3">
    <name type="scientific">Megalops atlanticus</name>
    <name type="common">Tarpon</name>
    <name type="synonym">Clupea gigantea</name>
    <dbReference type="NCBI Taxonomy" id="7932"/>
    <lineage>
        <taxon>Eukaryota</taxon>
        <taxon>Metazoa</taxon>
        <taxon>Chordata</taxon>
        <taxon>Craniata</taxon>
        <taxon>Vertebrata</taxon>
        <taxon>Euteleostomi</taxon>
        <taxon>Actinopterygii</taxon>
        <taxon>Neopterygii</taxon>
        <taxon>Teleostei</taxon>
        <taxon>Elopiformes</taxon>
        <taxon>Megalopidae</taxon>
        <taxon>Megalops</taxon>
    </lineage>
</organism>
<gene>
    <name evidence="2" type="ORF">MATL_G00192990</name>
</gene>
<accession>A0A9D3T0Q2</accession>
<comment type="caution">
    <text evidence="2">The sequence shown here is derived from an EMBL/GenBank/DDBJ whole genome shotgun (WGS) entry which is preliminary data.</text>
</comment>
<feature type="region of interest" description="Disordered" evidence="1">
    <location>
        <begin position="157"/>
        <end position="188"/>
    </location>
</feature>
<dbReference type="EMBL" id="JAFDVH010000017">
    <property type="protein sequence ID" value="KAG7461617.1"/>
    <property type="molecule type" value="Genomic_DNA"/>
</dbReference>
<evidence type="ECO:0000313" key="3">
    <source>
        <dbReference type="Proteomes" id="UP001046870"/>
    </source>
</evidence>
<protein>
    <submittedName>
        <fullName evidence="2">Uncharacterized protein</fullName>
    </submittedName>
</protein>
<name>A0A9D3T0Q2_MEGAT</name>
<proteinExistence type="predicted"/>
<feature type="compositionally biased region" description="Basic residues" evidence="1">
    <location>
        <begin position="174"/>
        <end position="185"/>
    </location>
</feature>
<dbReference type="Proteomes" id="UP001046870">
    <property type="component" value="Chromosome 17"/>
</dbReference>
<keyword evidence="3" id="KW-1185">Reference proteome</keyword>
<reference evidence="2" key="1">
    <citation type="submission" date="2021-01" db="EMBL/GenBank/DDBJ databases">
        <authorList>
            <person name="Zahm M."/>
            <person name="Roques C."/>
            <person name="Cabau C."/>
            <person name="Klopp C."/>
            <person name="Donnadieu C."/>
            <person name="Jouanno E."/>
            <person name="Lampietro C."/>
            <person name="Louis A."/>
            <person name="Herpin A."/>
            <person name="Echchiki A."/>
            <person name="Berthelot C."/>
            <person name="Parey E."/>
            <person name="Roest-Crollius H."/>
            <person name="Braasch I."/>
            <person name="Postlethwait J."/>
            <person name="Bobe J."/>
            <person name="Montfort J."/>
            <person name="Bouchez O."/>
            <person name="Begum T."/>
            <person name="Mejri S."/>
            <person name="Adams A."/>
            <person name="Chen W.-J."/>
            <person name="Guiguen Y."/>
        </authorList>
    </citation>
    <scope>NUCLEOTIDE SEQUENCE</scope>
    <source>
        <strain evidence="2">YG-15Mar2019-1</strain>
        <tissue evidence="2">Brain</tissue>
    </source>
</reference>
<dbReference type="AlphaFoldDB" id="A0A9D3T0Q2"/>
<evidence type="ECO:0000256" key="1">
    <source>
        <dbReference type="SAM" id="MobiDB-lite"/>
    </source>
</evidence>
<sequence>MGEMGTDEKLMEKCWRPEDTKQTKITQYMKKRKKTWSLEAAKDTLHTWLPSEERQLHSPPRKKRLVEKEYCDILTKTTVLLSQPEDLTEDLKRMTLWQDCMKSLTERFQAAKQSEITRYLQPSASTTKTPTVQVKEEITVQSKPSAWETMISTVQMEEDTTDQVPNEKENQREIHRKKDRKKRPSMKMSDMETLHKLSMSVCQVHFCAYGVTDNQAASRTA</sequence>